<name>A0A2L0HCR0_RHIFR</name>
<proteinExistence type="predicted"/>
<geneLocation type="plasmid" evidence="2">
    <name>psfrenxt3c</name>
</geneLocation>
<keyword evidence="1" id="KW-0614">Plasmid</keyword>
<gene>
    <name evidence="1" type="ORF">NXT3_PC00110</name>
</gene>
<evidence type="ECO:0000313" key="2">
    <source>
        <dbReference type="Proteomes" id="UP000239340"/>
    </source>
</evidence>
<protein>
    <submittedName>
        <fullName evidence="1">Uncharacterized protein</fullName>
    </submittedName>
</protein>
<reference evidence="1 2" key="1">
    <citation type="submission" date="2017-10" db="EMBL/GenBank/DDBJ databases">
        <title>Analysis of the genome sequences of Rhizobium populations associated to common bean (phaseolus vulgaris).</title>
        <authorList>
            <person name="Bustos P."/>
            <person name="Santamaria R.I."/>
            <person name="Miranda-Sanchez F."/>
            <person name="Perez-Carrascal O."/>
            <person name="Juarez S."/>
            <person name="Lozano L."/>
            <person name="Martinez-Flores I."/>
            <person name="Vinuesa P."/>
            <person name="Martinez-Romero E."/>
            <person name="Cevallos M.A."/>
            <person name="Romero D."/>
            <person name="Davila G."/>
            <person name="Gonzalez V."/>
        </authorList>
    </citation>
    <scope>NUCLEOTIDE SEQUENCE [LARGE SCALE GENOMIC DNA]</scope>
    <source>
        <strain evidence="1 2">NXT3</strain>
        <plasmid evidence="2">Plasmid psfrenxt3c</plasmid>
    </source>
</reference>
<evidence type="ECO:0000313" key="1">
    <source>
        <dbReference type="EMBL" id="AUX79290.1"/>
    </source>
</evidence>
<organism evidence="1 2">
    <name type="scientific">Rhizobium fredii</name>
    <name type="common">Sinorhizobium fredii</name>
    <dbReference type="NCBI Taxonomy" id="380"/>
    <lineage>
        <taxon>Bacteria</taxon>
        <taxon>Pseudomonadati</taxon>
        <taxon>Pseudomonadota</taxon>
        <taxon>Alphaproteobacteria</taxon>
        <taxon>Hyphomicrobiales</taxon>
        <taxon>Rhizobiaceae</taxon>
        <taxon>Sinorhizobium/Ensifer group</taxon>
        <taxon>Sinorhizobium</taxon>
    </lineage>
</organism>
<dbReference type="EMBL" id="CP024310">
    <property type="protein sequence ID" value="AUX79290.1"/>
    <property type="molecule type" value="Genomic_DNA"/>
</dbReference>
<sequence length="79" mass="8939">MRDHNFTNSSICQFTIDHTRCSQRSGGRSLRSGLLGRAEALPDRHHTVSHLWRGPLGLNHQAKLIRLGLPKARNLVDPY</sequence>
<dbReference type="AlphaFoldDB" id="A0A2L0HCR0"/>
<dbReference type="Proteomes" id="UP000239340">
    <property type="component" value="Plasmid pSfreNXT3c"/>
</dbReference>
<accession>A0A2L0HCR0</accession>